<keyword evidence="8" id="KW-1185">Reference proteome</keyword>
<dbReference type="GO" id="GO:0004497">
    <property type="term" value="F:monooxygenase activity"/>
    <property type="evidence" value="ECO:0007669"/>
    <property type="project" value="UniProtKB-KW"/>
</dbReference>
<dbReference type="PANTHER" id="PTHR47178:SF3">
    <property type="entry name" value="FAD-BINDING DOMAIN-CONTAINING PROTEIN"/>
    <property type="match status" value="1"/>
</dbReference>
<evidence type="ECO:0000256" key="4">
    <source>
        <dbReference type="ARBA" id="ARBA00023033"/>
    </source>
</evidence>
<reference evidence="7 8" key="1">
    <citation type="journal article" date="2012" name="Science">
        <title>The Paleozoic origin of enzymatic lignin decomposition reconstructed from 31 fungal genomes.</title>
        <authorList>
            <person name="Floudas D."/>
            <person name="Binder M."/>
            <person name="Riley R."/>
            <person name="Barry K."/>
            <person name="Blanchette R.A."/>
            <person name="Henrissat B."/>
            <person name="Martinez A.T."/>
            <person name="Otillar R."/>
            <person name="Spatafora J.W."/>
            <person name="Yadav J.S."/>
            <person name="Aerts A."/>
            <person name="Benoit I."/>
            <person name="Boyd A."/>
            <person name="Carlson A."/>
            <person name="Copeland A."/>
            <person name="Coutinho P.M."/>
            <person name="de Vries R.P."/>
            <person name="Ferreira P."/>
            <person name="Findley K."/>
            <person name="Foster B."/>
            <person name="Gaskell J."/>
            <person name="Glotzer D."/>
            <person name="Gorecki P."/>
            <person name="Heitman J."/>
            <person name="Hesse C."/>
            <person name="Hori C."/>
            <person name="Igarashi K."/>
            <person name="Jurgens J.A."/>
            <person name="Kallen N."/>
            <person name="Kersten P."/>
            <person name="Kohler A."/>
            <person name="Kuees U."/>
            <person name="Kumar T.K.A."/>
            <person name="Kuo A."/>
            <person name="LaButti K."/>
            <person name="Larrondo L.F."/>
            <person name="Lindquist E."/>
            <person name="Ling A."/>
            <person name="Lombard V."/>
            <person name="Lucas S."/>
            <person name="Lundell T."/>
            <person name="Martin R."/>
            <person name="McLaughlin D.J."/>
            <person name="Morgenstern I."/>
            <person name="Morin E."/>
            <person name="Murat C."/>
            <person name="Nagy L.G."/>
            <person name="Nolan M."/>
            <person name="Ohm R.A."/>
            <person name="Patyshakuliyeva A."/>
            <person name="Rokas A."/>
            <person name="Ruiz-Duenas F.J."/>
            <person name="Sabat G."/>
            <person name="Salamov A."/>
            <person name="Samejima M."/>
            <person name="Schmutz J."/>
            <person name="Slot J.C."/>
            <person name="St John F."/>
            <person name="Stenlid J."/>
            <person name="Sun H."/>
            <person name="Sun S."/>
            <person name="Syed K."/>
            <person name="Tsang A."/>
            <person name="Wiebenga A."/>
            <person name="Young D."/>
            <person name="Pisabarro A."/>
            <person name="Eastwood D.C."/>
            <person name="Martin F."/>
            <person name="Cullen D."/>
            <person name="Grigoriev I.V."/>
            <person name="Hibbett D.S."/>
        </authorList>
    </citation>
    <scope>NUCLEOTIDE SEQUENCE [LARGE SCALE GENOMIC DNA]</scope>
    <source>
        <strain evidence="7 8">ATCC 11539</strain>
    </source>
</reference>
<evidence type="ECO:0000256" key="5">
    <source>
        <dbReference type="SAM" id="Phobius"/>
    </source>
</evidence>
<evidence type="ECO:0000256" key="2">
    <source>
        <dbReference type="ARBA" id="ARBA00022827"/>
    </source>
</evidence>
<dbReference type="KEGG" id="gtr:GLOTRDRAFT_132534"/>
<keyword evidence="5" id="KW-1133">Transmembrane helix</keyword>
<keyword evidence="4" id="KW-0503">Monooxygenase</keyword>
<dbReference type="PRINTS" id="PR00420">
    <property type="entry name" value="RNGMNOXGNASE"/>
</dbReference>
<feature type="domain" description="FAD-binding" evidence="6">
    <location>
        <begin position="137"/>
        <end position="359"/>
    </location>
</feature>
<dbReference type="InterPro" id="IPR036188">
    <property type="entry name" value="FAD/NAD-bd_sf"/>
</dbReference>
<keyword evidence="3" id="KW-0560">Oxidoreductase</keyword>
<dbReference type="OMA" id="GRMTLCG"/>
<keyword evidence="2" id="KW-0274">FAD</keyword>
<dbReference type="HOGENOM" id="CLU_009665_3_2_1"/>
<sequence>MIPHERLPVIIVGAGVTGLLIAQGLRKAFVPFVIVEQEPPGGRSYAREWSMSLHWGYPLFAELLTGDLLSKFKSTQTDPFNDTPEEDELPMMHAQTGEKITSLPLGLNYRVSRDKLRMLCAQGIDVRYNKYLVDARLSNDGNAVTAYFDDNTEVIGCTLIGADGVRSIVRRILVGPEKAMPTSIPYEGFMVNASYPAEDAVKFRQFHPMYVSGVHPDGSQDVPDPADPTTWRFISQVSRKVPSGRITNYDATTCRQIVNDIASQCSEPFRSAWLHLPDDTVVWHVKPAYWVPIPWDNAGGRMTLAGDAAHSMTYHRGQGLNHAVNDAWTVVARLKEYACGIKSLADAVSEYNTECRERGGREVLASLRNTELVHSWDDLKESDIFRYAFAKGVQAPTCAMAAKFDASAT</sequence>
<evidence type="ECO:0000256" key="3">
    <source>
        <dbReference type="ARBA" id="ARBA00023002"/>
    </source>
</evidence>
<dbReference type="Proteomes" id="UP000030669">
    <property type="component" value="Unassembled WGS sequence"/>
</dbReference>
<proteinExistence type="predicted"/>
<gene>
    <name evidence="7" type="ORF">GLOTRDRAFT_132534</name>
</gene>
<dbReference type="GeneID" id="19302520"/>
<keyword evidence="5" id="KW-0812">Transmembrane</keyword>
<evidence type="ECO:0000313" key="8">
    <source>
        <dbReference type="Proteomes" id="UP000030669"/>
    </source>
</evidence>
<keyword evidence="1" id="KW-0285">Flavoprotein</keyword>
<evidence type="ECO:0000313" key="7">
    <source>
        <dbReference type="EMBL" id="EPQ51714.1"/>
    </source>
</evidence>
<dbReference type="GO" id="GO:0071949">
    <property type="term" value="F:FAD binding"/>
    <property type="evidence" value="ECO:0007669"/>
    <property type="project" value="InterPro"/>
</dbReference>
<dbReference type="OrthoDB" id="655030at2759"/>
<protein>
    <submittedName>
        <fullName evidence="7">FAD/NAD P-binding domain-containing protein</fullName>
    </submittedName>
</protein>
<dbReference type="Pfam" id="PF01494">
    <property type="entry name" value="FAD_binding_3"/>
    <property type="match status" value="1"/>
</dbReference>
<evidence type="ECO:0000256" key="1">
    <source>
        <dbReference type="ARBA" id="ARBA00022630"/>
    </source>
</evidence>
<keyword evidence="5" id="KW-0472">Membrane</keyword>
<feature type="transmembrane region" description="Helical" evidence="5">
    <location>
        <begin position="7"/>
        <end position="25"/>
    </location>
</feature>
<name>S7RGM3_GLOTA</name>
<dbReference type="eggNOG" id="KOG2614">
    <property type="taxonomic scope" value="Eukaryota"/>
</dbReference>
<evidence type="ECO:0000259" key="6">
    <source>
        <dbReference type="Pfam" id="PF01494"/>
    </source>
</evidence>
<dbReference type="Gene3D" id="3.50.50.60">
    <property type="entry name" value="FAD/NAD(P)-binding domain"/>
    <property type="match status" value="1"/>
</dbReference>
<dbReference type="AlphaFoldDB" id="S7RGM3"/>
<dbReference type="SUPFAM" id="SSF51905">
    <property type="entry name" value="FAD/NAD(P)-binding domain"/>
    <property type="match status" value="1"/>
</dbReference>
<dbReference type="EMBL" id="KB469309">
    <property type="protein sequence ID" value="EPQ51714.1"/>
    <property type="molecule type" value="Genomic_DNA"/>
</dbReference>
<organism evidence="7 8">
    <name type="scientific">Gloeophyllum trabeum (strain ATCC 11539 / FP-39264 / Madison 617)</name>
    <name type="common">Brown rot fungus</name>
    <dbReference type="NCBI Taxonomy" id="670483"/>
    <lineage>
        <taxon>Eukaryota</taxon>
        <taxon>Fungi</taxon>
        <taxon>Dikarya</taxon>
        <taxon>Basidiomycota</taxon>
        <taxon>Agaricomycotina</taxon>
        <taxon>Agaricomycetes</taxon>
        <taxon>Gloeophyllales</taxon>
        <taxon>Gloeophyllaceae</taxon>
        <taxon>Gloeophyllum</taxon>
    </lineage>
</organism>
<dbReference type="PANTHER" id="PTHR47178">
    <property type="entry name" value="MONOOXYGENASE, FAD-BINDING"/>
    <property type="match status" value="1"/>
</dbReference>
<dbReference type="InterPro" id="IPR002938">
    <property type="entry name" value="FAD-bd"/>
</dbReference>
<dbReference type="RefSeq" id="XP_007869625.1">
    <property type="nucleotide sequence ID" value="XM_007871434.1"/>
</dbReference>
<accession>S7RGM3</accession>